<evidence type="ECO:0000256" key="1">
    <source>
        <dbReference type="SAM" id="SignalP"/>
    </source>
</evidence>
<name>A0ABU8I600_9SPHI</name>
<dbReference type="Proteomes" id="UP001363035">
    <property type="component" value="Unassembled WGS sequence"/>
</dbReference>
<evidence type="ECO:0000313" key="3">
    <source>
        <dbReference type="Proteomes" id="UP001363035"/>
    </source>
</evidence>
<keyword evidence="3" id="KW-1185">Reference proteome</keyword>
<comment type="caution">
    <text evidence="2">The sequence shown here is derived from an EMBL/GenBank/DDBJ whole genome shotgun (WGS) entry which is preliminary data.</text>
</comment>
<organism evidence="2 3">
    <name type="scientific">Sphingobacterium tenebrionis</name>
    <dbReference type="NCBI Taxonomy" id="3111775"/>
    <lineage>
        <taxon>Bacteria</taxon>
        <taxon>Pseudomonadati</taxon>
        <taxon>Bacteroidota</taxon>
        <taxon>Sphingobacteriia</taxon>
        <taxon>Sphingobacteriales</taxon>
        <taxon>Sphingobacteriaceae</taxon>
        <taxon>Sphingobacterium</taxon>
    </lineage>
</organism>
<evidence type="ECO:0000313" key="2">
    <source>
        <dbReference type="EMBL" id="MEI5985147.1"/>
    </source>
</evidence>
<keyword evidence="1" id="KW-0732">Signal</keyword>
<proteinExistence type="predicted"/>
<accession>A0ABU8I600</accession>
<dbReference type="RefSeq" id="WP_180268504.1">
    <property type="nucleotide sequence ID" value="NZ_JAYLLN010000020.1"/>
</dbReference>
<sequence length="226" mass="25031">MKSVHIHLLLFVVLLGINKSFAQGPPAAQGGAPVMNPPVSVEMMAGSRGLSYQMIVNKKFQSVPRLGFFSVSNFQTDWKSSAMRDYMMQGNLTLSLVKGLDISSGFIWTPYTGIRPSAGIMYTFANRDWLIVANPRTDLTKNANMEVLALAEFKPMINEKLKFYSRLQGLYTQDTGIGEHGRSYIMARAGITIKDVTFGAGANFDFYGPQKIKDHNIGGFVNINLF</sequence>
<dbReference type="EMBL" id="JAYLLN010000020">
    <property type="protein sequence ID" value="MEI5985147.1"/>
    <property type="molecule type" value="Genomic_DNA"/>
</dbReference>
<feature type="chain" id="PRO_5047417222" evidence="1">
    <location>
        <begin position="23"/>
        <end position="226"/>
    </location>
</feature>
<feature type="signal peptide" evidence="1">
    <location>
        <begin position="1"/>
        <end position="22"/>
    </location>
</feature>
<protein>
    <submittedName>
        <fullName evidence="2">Uncharacterized protein</fullName>
    </submittedName>
</protein>
<gene>
    <name evidence="2" type="ORF">VJ786_09545</name>
</gene>
<reference evidence="2 3" key="1">
    <citation type="submission" date="2024-01" db="EMBL/GenBank/DDBJ databases">
        <title>Sphingobacterium tenebrionis sp. nov., a novel endophyte isolated from tenebrio molitor intestines.</title>
        <authorList>
            <person name="Zhang C."/>
        </authorList>
    </citation>
    <scope>NUCLEOTIDE SEQUENCE [LARGE SCALE GENOMIC DNA]</scope>
    <source>
        <strain evidence="2 3">PU5-4</strain>
    </source>
</reference>